<dbReference type="GO" id="GO:0005886">
    <property type="term" value="C:plasma membrane"/>
    <property type="evidence" value="ECO:0007669"/>
    <property type="project" value="TreeGrafter"/>
</dbReference>
<evidence type="ECO:0000259" key="8">
    <source>
        <dbReference type="Pfam" id="PF01431"/>
    </source>
</evidence>
<dbReference type="InterPro" id="IPR024079">
    <property type="entry name" value="MetalloPept_cat_dom_sf"/>
</dbReference>
<dbReference type="SUPFAM" id="SSF55486">
    <property type="entry name" value="Metalloproteases ('zincins'), catalytic domain"/>
    <property type="match status" value="1"/>
</dbReference>
<evidence type="ECO:0000256" key="3">
    <source>
        <dbReference type="ARBA" id="ARBA00022723"/>
    </source>
</evidence>
<evidence type="ECO:0000256" key="5">
    <source>
        <dbReference type="ARBA" id="ARBA00022833"/>
    </source>
</evidence>
<sequence length="685" mass="75676">MRIALAALLVAAFVLPSVLHFPDAVALAEAPGNRAEIGTWGFDTAGMDQDVKPGNDFVRYANGTYIETLEIPADRAEYGMFSKLHDLSQERTREIIEGVAANPTGSAAAVKVGTFYSTFMDEVAIEAKGTQPLQAMLAPIAKIASISDLSRYLGVANTISVNTPFEADVAQDLKDVNRMSVYLGQGGLGMPDRDYYLDTKNEKFVETAAKYRTNVAAQLKLAGIADADAKAQKIFDLEKKIAEVHWTNVEQRQIDKLYNLYAAADLPKQFPGVDWQQFREGAGISREKQVIVTNPSAFVGMAKLVASEPLQTWKDYLTYHAINRAAPALPKAFVDTRFSFYGTVLSGAPEIQPRWKRGVNLTNNLLGEAVGELYVAKYFTPEAKAKADALVKNLIAAMDERLANLDWMEAKTKVAARDKLATFTAKIGYPDQWRDYSAFEVKAGDALGNLLRGDTFEYQRNVDKLGKPIDRSEWGMAPMVVNAYANPLWNEIVFPAAILQPPFFDPNADPAVNYGGIGAVIGHEISHHFDDQGRKFDKTGALADWWTEADVKRFQALTDKVVAQYAAYEPLPGKNVNGELTLGENIADLAGLTVAYDAYQRSLGGKPAPVIDGMTGDQRFFLGFAQVWRQKYRDPALLQSLTVGPHTPGHFRPYVVRNLDAWYNAFDVKPGDQLYLSKKDRARVW</sequence>
<dbReference type="PROSITE" id="PS51885">
    <property type="entry name" value="NEPRILYSIN"/>
    <property type="match status" value="1"/>
</dbReference>
<dbReference type="CDD" id="cd08662">
    <property type="entry name" value="M13"/>
    <property type="match status" value="1"/>
</dbReference>
<dbReference type="PANTHER" id="PTHR11733:SF211">
    <property type="entry name" value="OLIGOPEPTIDASE LIPOPROTEIN M13 FAMILY"/>
    <property type="match status" value="1"/>
</dbReference>
<proteinExistence type="predicted"/>
<keyword evidence="6" id="KW-0482">Metalloprotease</keyword>
<dbReference type="EMBL" id="DSRU01000321">
    <property type="protein sequence ID" value="HFN00435.1"/>
    <property type="molecule type" value="Genomic_DNA"/>
</dbReference>
<comment type="cofactor">
    <cofactor evidence="1">
        <name>Zn(2+)</name>
        <dbReference type="ChEBI" id="CHEBI:29105"/>
    </cofactor>
</comment>
<evidence type="ECO:0000256" key="1">
    <source>
        <dbReference type="ARBA" id="ARBA00001947"/>
    </source>
</evidence>
<dbReference type="PRINTS" id="PR00786">
    <property type="entry name" value="NEPRILYSIN"/>
</dbReference>
<accession>A0A7C3PHZ8</accession>
<organism evidence="10">
    <name type="scientific">Oscillatoriales cyanobacterium SpSt-418</name>
    <dbReference type="NCBI Taxonomy" id="2282169"/>
    <lineage>
        <taxon>Bacteria</taxon>
        <taxon>Bacillati</taxon>
        <taxon>Cyanobacteriota</taxon>
        <taxon>Cyanophyceae</taxon>
        <taxon>Oscillatoriophycideae</taxon>
        <taxon>Oscillatoriales</taxon>
    </lineage>
</organism>
<feature type="chain" id="PRO_5028188831" evidence="7">
    <location>
        <begin position="27"/>
        <end position="685"/>
    </location>
</feature>
<dbReference type="InterPro" id="IPR042089">
    <property type="entry name" value="Peptidase_M13_dom_2"/>
</dbReference>
<keyword evidence="3" id="KW-0479">Metal-binding</keyword>
<keyword evidence="5" id="KW-0862">Zinc</keyword>
<feature type="signal peptide" evidence="7">
    <location>
        <begin position="1"/>
        <end position="26"/>
    </location>
</feature>
<feature type="domain" description="Peptidase M13 N-terminal" evidence="9">
    <location>
        <begin position="53"/>
        <end position="430"/>
    </location>
</feature>
<dbReference type="Pfam" id="PF01431">
    <property type="entry name" value="Peptidase_M13"/>
    <property type="match status" value="1"/>
</dbReference>
<reference evidence="10" key="1">
    <citation type="journal article" date="2020" name="mSystems">
        <title>Genome- and Community-Level Interaction Insights into Carbon Utilization and Element Cycling Functions of Hydrothermarchaeota in Hydrothermal Sediment.</title>
        <authorList>
            <person name="Zhou Z."/>
            <person name="Liu Y."/>
            <person name="Xu W."/>
            <person name="Pan J."/>
            <person name="Luo Z.H."/>
            <person name="Li M."/>
        </authorList>
    </citation>
    <scope>NUCLEOTIDE SEQUENCE [LARGE SCALE GENOMIC DNA]</scope>
    <source>
        <strain evidence="10">SpSt-418</strain>
    </source>
</reference>
<dbReference type="InterPro" id="IPR018497">
    <property type="entry name" value="Peptidase_M13_C"/>
</dbReference>
<dbReference type="GO" id="GO:0004222">
    <property type="term" value="F:metalloendopeptidase activity"/>
    <property type="evidence" value="ECO:0007669"/>
    <property type="project" value="InterPro"/>
</dbReference>
<dbReference type="PANTHER" id="PTHR11733">
    <property type="entry name" value="ZINC METALLOPROTEASE FAMILY M13 NEPRILYSIN-RELATED"/>
    <property type="match status" value="1"/>
</dbReference>
<keyword evidence="4" id="KW-0378">Hydrolase</keyword>
<dbReference type="GO" id="GO:0016485">
    <property type="term" value="P:protein processing"/>
    <property type="evidence" value="ECO:0007669"/>
    <property type="project" value="TreeGrafter"/>
</dbReference>
<feature type="domain" description="Peptidase M13 C-terminal" evidence="8">
    <location>
        <begin position="482"/>
        <end position="680"/>
    </location>
</feature>
<evidence type="ECO:0000256" key="2">
    <source>
        <dbReference type="ARBA" id="ARBA00022670"/>
    </source>
</evidence>
<keyword evidence="2" id="KW-0645">Protease</keyword>
<dbReference type="Gene3D" id="1.10.1380.10">
    <property type="entry name" value="Neutral endopeptidase , domain2"/>
    <property type="match status" value="1"/>
</dbReference>
<evidence type="ECO:0000256" key="7">
    <source>
        <dbReference type="SAM" id="SignalP"/>
    </source>
</evidence>
<protein>
    <submittedName>
        <fullName evidence="10">M13 family peptidase</fullName>
    </submittedName>
</protein>
<gene>
    <name evidence="10" type="ORF">ENR64_22345</name>
</gene>
<keyword evidence="7" id="KW-0732">Signal</keyword>
<comment type="caution">
    <text evidence="10">The sequence shown here is derived from an EMBL/GenBank/DDBJ whole genome shotgun (WGS) entry which is preliminary data.</text>
</comment>
<dbReference type="GO" id="GO:0046872">
    <property type="term" value="F:metal ion binding"/>
    <property type="evidence" value="ECO:0007669"/>
    <property type="project" value="UniProtKB-KW"/>
</dbReference>
<dbReference type="InterPro" id="IPR000718">
    <property type="entry name" value="Peptidase_M13"/>
</dbReference>
<evidence type="ECO:0000259" key="9">
    <source>
        <dbReference type="Pfam" id="PF05649"/>
    </source>
</evidence>
<evidence type="ECO:0000256" key="6">
    <source>
        <dbReference type="ARBA" id="ARBA00023049"/>
    </source>
</evidence>
<dbReference type="Pfam" id="PF05649">
    <property type="entry name" value="Peptidase_M13_N"/>
    <property type="match status" value="1"/>
</dbReference>
<dbReference type="InterPro" id="IPR008753">
    <property type="entry name" value="Peptidase_M13_N"/>
</dbReference>
<evidence type="ECO:0000313" key="10">
    <source>
        <dbReference type="EMBL" id="HFN00435.1"/>
    </source>
</evidence>
<dbReference type="Gene3D" id="3.40.390.10">
    <property type="entry name" value="Collagenase (Catalytic Domain)"/>
    <property type="match status" value="1"/>
</dbReference>
<evidence type="ECO:0000256" key="4">
    <source>
        <dbReference type="ARBA" id="ARBA00022801"/>
    </source>
</evidence>
<dbReference type="AlphaFoldDB" id="A0A7C3PHZ8"/>
<name>A0A7C3PHZ8_9CYAN</name>